<evidence type="ECO:0000313" key="3">
    <source>
        <dbReference type="Proteomes" id="UP000008744"/>
    </source>
</evidence>
<feature type="region of interest" description="Disordered" evidence="1">
    <location>
        <begin position="49"/>
        <end position="152"/>
    </location>
</feature>
<feature type="compositionally biased region" description="Acidic residues" evidence="1">
    <location>
        <begin position="66"/>
        <end position="115"/>
    </location>
</feature>
<dbReference type="AlphaFoldDB" id="B4GEU2"/>
<accession>B4GEU2</accession>
<evidence type="ECO:0000313" key="2">
    <source>
        <dbReference type="EMBL" id="EDW34127.1"/>
    </source>
</evidence>
<feature type="compositionally biased region" description="Polar residues" evidence="1">
    <location>
        <begin position="121"/>
        <end position="133"/>
    </location>
</feature>
<organism evidence="3">
    <name type="scientific">Drosophila persimilis</name>
    <name type="common">Fruit fly</name>
    <dbReference type="NCBI Taxonomy" id="7234"/>
    <lineage>
        <taxon>Eukaryota</taxon>
        <taxon>Metazoa</taxon>
        <taxon>Ecdysozoa</taxon>
        <taxon>Arthropoda</taxon>
        <taxon>Hexapoda</taxon>
        <taxon>Insecta</taxon>
        <taxon>Pterygota</taxon>
        <taxon>Neoptera</taxon>
        <taxon>Endopterygota</taxon>
        <taxon>Diptera</taxon>
        <taxon>Brachycera</taxon>
        <taxon>Muscomorpha</taxon>
        <taxon>Ephydroidea</taxon>
        <taxon>Drosophilidae</taxon>
        <taxon>Drosophila</taxon>
        <taxon>Sophophora</taxon>
    </lineage>
</organism>
<reference evidence="2 3" key="1">
    <citation type="journal article" date="2007" name="Nature">
        <title>Evolution of genes and genomes on the Drosophila phylogeny.</title>
        <authorList>
            <consortium name="Drosophila 12 Genomes Consortium"/>
            <person name="Clark A.G."/>
            <person name="Eisen M.B."/>
            <person name="Smith D.R."/>
            <person name="Bergman C.M."/>
            <person name="Oliver B."/>
            <person name="Markow T.A."/>
            <person name="Kaufman T.C."/>
            <person name="Kellis M."/>
            <person name="Gelbart W."/>
            <person name="Iyer V.N."/>
            <person name="Pollard D.A."/>
            <person name="Sackton T.B."/>
            <person name="Larracuente A.M."/>
            <person name="Singh N.D."/>
            <person name="Abad J.P."/>
            <person name="Abt D.N."/>
            <person name="Adryan B."/>
            <person name="Aguade M."/>
            <person name="Akashi H."/>
            <person name="Anderson W.W."/>
            <person name="Aquadro C.F."/>
            <person name="Ardell D.H."/>
            <person name="Arguello R."/>
            <person name="Artieri C.G."/>
            <person name="Barbash D.A."/>
            <person name="Barker D."/>
            <person name="Barsanti P."/>
            <person name="Batterham P."/>
            <person name="Batzoglou S."/>
            <person name="Begun D."/>
            <person name="Bhutkar A."/>
            <person name="Blanco E."/>
            <person name="Bosak S.A."/>
            <person name="Bradley R.K."/>
            <person name="Brand A.D."/>
            <person name="Brent M.R."/>
            <person name="Brooks A.N."/>
            <person name="Brown R.H."/>
            <person name="Butlin R.K."/>
            <person name="Caggese C."/>
            <person name="Calvi B.R."/>
            <person name="Bernardo de Carvalho A."/>
            <person name="Caspi A."/>
            <person name="Castrezana S."/>
            <person name="Celniker S.E."/>
            <person name="Chang J.L."/>
            <person name="Chapple C."/>
            <person name="Chatterji S."/>
            <person name="Chinwalla A."/>
            <person name="Civetta A."/>
            <person name="Clifton S.W."/>
            <person name="Comeron J.M."/>
            <person name="Costello J.C."/>
            <person name="Coyne J.A."/>
            <person name="Daub J."/>
            <person name="David R.G."/>
            <person name="Delcher A.L."/>
            <person name="Delehaunty K."/>
            <person name="Do C.B."/>
            <person name="Ebling H."/>
            <person name="Edwards K."/>
            <person name="Eickbush T."/>
            <person name="Evans J.D."/>
            <person name="Filipski A."/>
            <person name="Findeiss S."/>
            <person name="Freyhult E."/>
            <person name="Fulton L."/>
            <person name="Fulton R."/>
            <person name="Garcia A.C."/>
            <person name="Gardiner A."/>
            <person name="Garfield D.A."/>
            <person name="Garvin B.E."/>
            <person name="Gibson G."/>
            <person name="Gilbert D."/>
            <person name="Gnerre S."/>
            <person name="Godfrey J."/>
            <person name="Good R."/>
            <person name="Gotea V."/>
            <person name="Gravely B."/>
            <person name="Greenberg A.J."/>
            <person name="Griffiths-Jones S."/>
            <person name="Gross S."/>
            <person name="Guigo R."/>
            <person name="Gustafson E.A."/>
            <person name="Haerty W."/>
            <person name="Hahn M.W."/>
            <person name="Halligan D.L."/>
            <person name="Halpern A.L."/>
            <person name="Halter G.M."/>
            <person name="Han M.V."/>
            <person name="Heger A."/>
            <person name="Hillier L."/>
            <person name="Hinrichs A.S."/>
            <person name="Holmes I."/>
            <person name="Hoskins R.A."/>
            <person name="Hubisz M.J."/>
            <person name="Hultmark D."/>
            <person name="Huntley M.A."/>
            <person name="Jaffe D.B."/>
            <person name="Jagadeeshan S."/>
            <person name="Jeck W.R."/>
            <person name="Johnson J."/>
            <person name="Jones C.D."/>
            <person name="Jordan W.C."/>
            <person name="Karpen G.H."/>
            <person name="Kataoka E."/>
            <person name="Keightley P.D."/>
            <person name="Kheradpour P."/>
            <person name="Kirkness E.F."/>
            <person name="Koerich L.B."/>
            <person name="Kristiansen K."/>
            <person name="Kudrna D."/>
            <person name="Kulathinal R.J."/>
            <person name="Kumar S."/>
            <person name="Kwok R."/>
            <person name="Lander E."/>
            <person name="Langley C.H."/>
            <person name="Lapoint R."/>
            <person name="Lazzaro B.P."/>
            <person name="Lee S.J."/>
            <person name="Levesque L."/>
            <person name="Li R."/>
            <person name="Lin C.F."/>
            <person name="Lin M.F."/>
            <person name="Lindblad-Toh K."/>
            <person name="Llopart A."/>
            <person name="Long M."/>
            <person name="Low L."/>
            <person name="Lozovsky E."/>
            <person name="Lu J."/>
            <person name="Luo M."/>
            <person name="Machado C.A."/>
            <person name="Makalowski W."/>
            <person name="Marzo M."/>
            <person name="Matsuda M."/>
            <person name="Matzkin L."/>
            <person name="McAllister B."/>
            <person name="McBride C.S."/>
            <person name="McKernan B."/>
            <person name="McKernan K."/>
            <person name="Mendez-Lago M."/>
            <person name="Minx P."/>
            <person name="Mollenhauer M.U."/>
            <person name="Montooth K."/>
            <person name="Mount S.M."/>
            <person name="Mu X."/>
            <person name="Myers E."/>
            <person name="Negre B."/>
            <person name="Newfeld S."/>
            <person name="Nielsen R."/>
            <person name="Noor M.A."/>
            <person name="O'Grady P."/>
            <person name="Pachter L."/>
            <person name="Papaceit M."/>
            <person name="Parisi M.J."/>
            <person name="Parisi M."/>
            <person name="Parts L."/>
            <person name="Pedersen J.S."/>
            <person name="Pesole G."/>
            <person name="Phillippy A.M."/>
            <person name="Ponting C.P."/>
            <person name="Pop M."/>
            <person name="Porcelli D."/>
            <person name="Powell J.R."/>
            <person name="Prohaska S."/>
            <person name="Pruitt K."/>
            <person name="Puig M."/>
            <person name="Quesneville H."/>
            <person name="Ram K.R."/>
            <person name="Rand D."/>
            <person name="Rasmussen M.D."/>
            <person name="Reed L.K."/>
            <person name="Reenan R."/>
            <person name="Reily A."/>
            <person name="Remington K.A."/>
            <person name="Rieger T.T."/>
            <person name="Ritchie M.G."/>
            <person name="Robin C."/>
            <person name="Rogers Y.H."/>
            <person name="Rohde C."/>
            <person name="Rozas J."/>
            <person name="Rubenfield M.J."/>
            <person name="Ruiz A."/>
            <person name="Russo S."/>
            <person name="Salzberg S.L."/>
            <person name="Sanchez-Gracia A."/>
            <person name="Saranga D.J."/>
            <person name="Sato H."/>
            <person name="Schaeffer S.W."/>
            <person name="Schatz M.C."/>
            <person name="Schlenke T."/>
            <person name="Schwartz R."/>
            <person name="Segarra C."/>
            <person name="Singh R.S."/>
            <person name="Sirot L."/>
            <person name="Sirota M."/>
            <person name="Sisneros N.B."/>
            <person name="Smith C.D."/>
            <person name="Smith T.F."/>
            <person name="Spieth J."/>
            <person name="Stage D.E."/>
            <person name="Stark A."/>
            <person name="Stephan W."/>
            <person name="Strausberg R.L."/>
            <person name="Strempel S."/>
            <person name="Sturgill D."/>
            <person name="Sutton G."/>
            <person name="Sutton G.G."/>
            <person name="Tao W."/>
            <person name="Teichmann S."/>
            <person name="Tobari Y.N."/>
            <person name="Tomimura Y."/>
            <person name="Tsolas J.M."/>
            <person name="Valente V.L."/>
            <person name="Venter E."/>
            <person name="Venter J.C."/>
            <person name="Vicario S."/>
            <person name="Vieira F.G."/>
            <person name="Vilella A.J."/>
            <person name="Villasante A."/>
            <person name="Walenz B."/>
            <person name="Wang J."/>
            <person name="Wasserman M."/>
            <person name="Watts T."/>
            <person name="Wilson D."/>
            <person name="Wilson R.K."/>
            <person name="Wing R.A."/>
            <person name="Wolfner M.F."/>
            <person name="Wong A."/>
            <person name="Wong G.K."/>
            <person name="Wu C.I."/>
            <person name="Wu G."/>
            <person name="Yamamoto D."/>
            <person name="Yang H.P."/>
            <person name="Yang S.P."/>
            <person name="Yorke J.A."/>
            <person name="Yoshida K."/>
            <person name="Zdobnov E."/>
            <person name="Zhang P."/>
            <person name="Zhang Y."/>
            <person name="Zimin A.V."/>
            <person name="Baldwin J."/>
            <person name="Abdouelleil A."/>
            <person name="Abdulkadir J."/>
            <person name="Abebe A."/>
            <person name="Abera B."/>
            <person name="Abreu J."/>
            <person name="Acer S.C."/>
            <person name="Aftuck L."/>
            <person name="Alexander A."/>
            <person name="An P."/>
            <person name="Anderson E."/>
            <person name="Anderson S."/>
            <person name="Arachi H."/>
            <person name="Azer M."/>
            <person name="Bachantsang P."/>
            <person name="Barry A."/>
            <person name="Bayul T."/>
            <person name="Berlin A."/>
            <person name="Bessette D."/>
            <person name="Bloom T."/>
            <person name="Blye J."/>
            <person name="Boguslavskiy L."/>
            <person name="Bonnet C."/>
            <person name="Boukhgalter B."/>
            <person name="Bourzgui I."/>
            <person name="Brown A."/>
            <person name="Cahill P."/>
            <person name="Channer S."/>
            <person name="Cheshatsang Y."/>
            <person name="Chuda L."/>
            <person name="Citroen M."/>
            <person name="Collymore A."/>
            <person name="Cooke P."/>
            <person name="Costello M."/>
            <person name="D'Aco K."/>
            <person name="Daza R."/>
            <person name="De Haan G."/>
            <person name="DeGray S."/>
            <person name="DeMaso C."/>
            <person name="Dhargay N."/>
            <person name="Dooley K."/>
            <person name="Dooley E."/>
            <person name="Doricent M."/>
            <person name="Dorje P."/>
            <person name="Dorjee K."/>
            <person name="Dupes A."/>
            <person name="Elong R."/>
            <person name="Falk J."/>
            <person name="Farina A."/>
            <person name="Faro S."/>
            <person name="Ferguson D."/>
            <person name="Fisher S."/>
            <person name="Foley C.D."/>
            <person name="Franke A."/>
            <person name="Friedrich D."/>
            <person name="Gadbois L."/>
            <person name="Gearin G."/>
            <person name="Gearin C.R."/>
            <person name="Giannoukos G."/>
            <person name="Goode T."/>
            <person name="Graham J."/>
            <person name="Grandbois E."/>
            <person name="Grewal S."/>
            <person name="Gyaltsen K."/>
            <person name="Hafez N."/>
            <person name="Hagos B."/>
            <person name="Hall J."/>
            <person name="Henson C."/>
            <person name="Hollinger A."/>
            <person name="Honan T."/>
            <person name="Huard M.D."/>
            <person name="Hughes L."/>
            <person name="Hurhula B."/>
            <person name="Husby M.E."/>
            <person name="Kamat A."/>
            <person name="Kanga B."/>
            <person name="Kashin S."/>
            <person name="Khazanovich D."/>
            <person name="Kisner P."/>
            <person name="Lance K."/>
            <person name="Lara M."/>
            <person name="Lee W."/>
            <person name="Lennon N."/>
            <person name="Letendre F."/>
            <person name="LeVine R."/>
            <person name="Lipovsky A."/>
            <person name="Liu X."/>
            <person name="Liu J."/>
            <person name="Liu S."/>
            <person name="Lokyitsang T."/>
            <person name="Lokyitsang Y."/>
            <person name="Lubonja R."/>
            <person name="Lui A."/>
            <person name="MacDonald P."/>
            <person name="Magnisalis V."/>
            <person name="Maru K."/>
            <person name="Matthews C."/>
            <person name="McCusker W."/>
            <person name="McDonough S."/>
            <person name="Mehta T."/>
            <person name="Meldrim J."/>
            <person name="Meneus L."/>
            <person name="Mihai O."/>
            <person name="Mihalev A."/>
            <person name="Mihova T."/>
            <person name="Mittelman R."/>
            <person name="Mlenga V."/>
            <person name="Montmayeur A."/>
            <person name="Mulrain L."/>
            <person name="Navidi A."/>
            <person name="Naylor J."/>
            <person name="Negash T."/>
            <person name="Nguyen T."/>
            <person name="Nguyen N."/>
            <person name="Nicol R."/>
            <person name="Norbu C."/>
            <person name="Norbu N."/>
            <person name="Novod N."/>
            <person name="O'Neill B."/>
            <person name="Osman S."/>
            <person name="Markiewicz E."/>
            <person name="Oyono O.L."/>
            <person name="Patti C."/>
            <person name="Phunkhang P."/>
            <person name="Pierre F."/>
            <person name="Priest M."/>
            <person name="Raghuraman S."/>
            <person name="Rege F."/>
            <person name="Reyes R."/>
            <person name="Rise C."/>
            <person name="Rogov P."/>
            <person name="Ross K."/>
            <person name="Ryan E."/>
            <person name="Settipalli S."/>
            <person name="Shea T."/>
            <person name="Sherpa N."/>
            <person name="Shi L."/>
            <person name="Shih D."/>
            <person name="Sparrow T."/>
            <person name="Spaulding J."/>
            <person name="Stalker J."/>
            <person name="Stange-Thomann N."/>
            <person name="Stavropoulos S."/>
            <person name="Stone C."/>
            <person name="Strader C."/>
            <person name="Tesfaye S."/>
            <person name="Thomson T."/>
            <person name="Thoulutsang Y."/>
            <person name="Thoulutsang D."/>
            <person name="Topham K."/>
            <person name="Topping I."/>
            <person name="Tsamla T."/>
            <person name="Vassiliev H."/>
            <person name="Vo A."/>
            <person name="Wangchuk T."/>
            <person name="Wangdi T."/>
            <person name="Weiand M."/>
            <person name="Wilkinson J."/>
            <person name="Wilson A."/>
            <person name="Yadav S."/>
            <person name="Young G."/>
            <person name="Yu Q."/>
            <person name="Zembek L."/>
            <person name="Zhong D."/>
            <person name="Zimmer A."/>
            <person name="Zwirko Z."/>
            <person name="Jaffe D.B."/>
            <person name="Alvarez P."/>
            <person name="Brockman W."/>
            <person name="Butler J."/>
            <person name="Chin C."/>
            <person name="Gnerre S."/>
            <person name="Grabherr M."/>
            <person name="Kleber M."/>
            <person name="Mauceli E."/>
            <person name="MacCallum I."/>
        </authorList>
    </citation>
    <scope>NUCLEOTIDE SEQUENCE [LARGE SCALE GENOMIC DNA]</scope>
    <source>
        <strain evidence="3">MSH-3 / Tucson 14011-0111.49</strain>
    </source>
</reference>
<dbReference type="Proteomes" id="UP000008744">
    <property type="component" value="Unassembled WGS sequence"/>
</dbReference>
<sequence length="250" mass="28292">MKFEIQQVQYKRLYQETQLKSESSKLLVLPAVNLGETLRRIPGAHEYFNISDELERHGDPENNGGEGEDGDDQADEENEEEEVPNEEDGDENNDETEEEDDDEDDEDENEEESYEDVARSVNEQQSNPANDPATSPPKELANGPPHLHGPYEPLLAHRLANAVEYGLFTAEDDDDGQTTLLMNDVLDQIVRLRPDLMEQPNDDNNETINPLDVREANIREEQKTLWEMVSKDADEVKVDEAPAAVERGSC</sequence>
<dbReference type="OMA" id="LANGPPH"/>
<dbReference type="HOGENOM" id="CLU_1162215_0_0_1"/>
<dbReference type="EMBL" id="CH479182">
    <property type="protein sequence ID" value="EDW34127.1"/>
    <property type="molecule type" value="Genomic_DNA"/>
</dbReference>
<proteinExistence type="predicted"/>
<evidence type="ECO:0000256" key="1">
    <source>
        <dbReference type="SAM" id="MobiDB-lite"/>
    </source>
</evidence>
<name>B4GEU2_DROPE</name>
<protein>
    <submittedName>
        <fullName evidence="2">GL21735</fullName>
    </submittedName>
</protein>
<keyword evidence="3" id="KW-1185">Reference proteome</keyword>
<gene>
    <name evidence="2" type="primary">Dper\GL21735</name>
    <name evidence="2" type="ORF">Dper_GL21735</name>
</gene>